<proteinExistence type="predicted"/>
<accession>A0ABT9UZZ7</accession>
<dbReference type="EMBL" id="JAUSTU010000002">
    <property type="protein sequence ID" value="MDQ0154273.1"/>
    <property type="molecule type" value="Genomic_DNA"/>
</dbReference>
<evidence type="ECO:0000313" key="1">
    <source>
        <dbReference type="EMBL" id="MDQ0154273.1"/>
    </source>
</evidence>
<dbReference type="RefSeq" id="WP_307148886.1">
    <property type="nucleotide sequence ID" value="NZ_JAUSTU010000002.1"/>
</dbReference>
<keyword evidence="2" id="KW-1185">Reference proteome</keyword>
<reference evidence="1 2" key="1">
    <citation type="submission" date="2023-07" db="EMBL/GenBank/DDBJ databases">
        <title>Genomic Encyclopedia of Type Strains, Phase IV (KMG-IV): sequencing the most valuable type-strain genomes for metagenomic binning, comparative biology and taxonomic classification.</title>
        <authorList>
            <person name="Goeker M."/>
        </authorList>
    </citation>
    <scope>NUCLEOTIDE SEQUENCE [LARGE SCALE GENOMIC DNA]</scope>
    <source>
        <strain evidence="1 2">DSM 23948</strain>
    </source>
</reference>
<protein>
    <submittedName>
        <fullName evidence="1">Uncharacterized protein</fullName>
    </submittedName>
</protein>
<sequence length="57" mass="6809">MPASDKALKMAAIMYYQVFGEELPLYDYRQQDINYIIEQLNLKIKEDQQIFKADILH</sequence>
<comment type="caution">
    <text evidence="1">The sequence shown here is derived from an EMBL/GenBank/DDBJ whole genome shotgun (WGS) entry which is preliminary data.</text>
</comment>
<name>A0ABT9UZZ7_9BACL</name>
<organism evidence="1 2">
    <name type="scientific">Anoxybacillus andreesenii</name>
    <dbReference type="NCBI Taxonomy" id="1325932"/>
    <lineage>
        <taxon>Bacteria</taxon>
        <taxon>Bacillati</taxon>
        <taxon>Bacillota</taxon>
        <taxon>Bacilli</taxon>
        <taxon>Bacillales</taxon>
        <taxon>Anoxybacillaceae</taxon>
        <taxon>Anoxybacillus</taxon>
    </lineage>
</organism>
<evidence type="ECO:0000313" key="2">
    <source>
        <dbReference type="Proteomes" id="UP001231362"/>
    </source>
</evidence>
<gene>
    <name evidence="1" type="ORF">J2S07_000577</name>
</gene>
<dbReference type="Proteomes" id="UP001231362">
    <property type="component" value="Unassembled WGS sequence"/>
</dbReference>